<dbReference type="Gene3D" id="2.40.128.20">
    <property type="match status" value="1"/>
</dbReference>
<feature type="domain" description="THAP4-like heme-binding" evidence="1">
    <location>
        <begin position="12"/>
        <end position="176"/>
    </location>
</feature>
<dbReference type="Proteomes" id="UP000470875">
    <property type="component" value="Unassembled WGS sequence"/>
</dbReference>
<protein>
    <submittedName>
        <fullName evidence="2">DUF1794 domain-containing protein</fullName>
    </submittedName>
</protein>
<keyword evidence="3" id="KW-1185">Reference proteome</keyword>
<evidence type="ECO:0000313" key="2">
    <source>
        <dbReference type="EMBL" id="MSS84114.1"/>
    </source>
</evidence>
<dbReference type="InterPro" id="IPR014878">
    <property type="entry name" value="THAP4-like_heme-bd"/>
</dbReference>
<dbReference type="RefSeq" id="WP_154544175.1">
    <property type="nucleotide sequence ID" value="NZ_VULO01000005.1"/>
</dbReference>
<dbReference type="InterPro" id="IPR012674">
    <property type="entry name" value="Calycin"/>
</dbReference>
<organism evidence="2 3">
    <name type="scientific">Scrofimicrobium canadense</name>
    <dbReference type="NCBI Taxonomy" id="2652290"/>
    <lineage>
        <taxon>Bacteria</taxon>
        <taxon>Bacillati</taxon>
        <taxon>Actinomycetota</taxon>
        <taxon>Actinomycetes</taxon>
        <taxon>Actinomycetales</taxon>
        <taxon>Actinomycetaceae</taxon>
        <taxon>Scrofimicrobium</taxon>
    </lineage>
</organism>
<dbReference type="SUPFAM" id="SSF50814">
    <property type="entry name" value="Lipocalins"/>
    <property type="match status" value="1"/>
</dbReference>
<evidence type="ECO:0000259" key="1">
    <source>
        <dbReference type="Pfam" id="PF08768"/>
    </source>
</evidence>
<dbReference type="Pfam" id="PF08768">
    <property type="entry name" value="THAP4_heme-bd"/>
    <property type="match status" value="1"/>
</dbReference>
<comment type="caution">
    <text evidence="2">The sequence shown here is derived from an EMBL/GenBank/DDBJ whole genome shotgun (WGS) entry which is preliminary data.</text>
</comment>
<accession>A0A6N7VQV3</accession>
<sequence>MFEIPEDLPLELSSLAWLLGRWQGWGVLTEEGDSALVQEIRCDIVGTQMRMVTTLYKGNADSDVAPELTAAQGLEIITAGDLLREETAYWRVTSPLAVVPDDDQTPREMALTSCDTRGLSVLWIGAVMGPRVTLTTDVIAREPGAVDVDRMTRMYGLVAGELMWTTDLTVGDAEPEVELTGRLMRVND</sequence>
<evidence type="ECO:0000313" key="3">
    <source>
        <dbReference type="Proteomes" id="UP000470875"/>
    </source>
</evidence>
<dbReference type="EMBL" id="VULO01000005">
    <property type="protein sequence ID" value="MSS84114.1"/>
    <property type="molecule type" value="Genomic_DNA"/>
</dbReference>
<dbReference type="AlphaFoldDB" id="A0A6N7VQV3"/>
<reference evidence="2 3" key="1">
    <citation type="submission" date="2019-08" db="EMBL/GenBank/DDBJ databases">
        <title>In-depth cultivation of the pig gut microbiome towards novel bacterial diversity and tailored functional studies.</title>
        <authorList>
            <person name="Wylensek D."/>
            <person name="Hitch T.C.A."/>
            <person name="Clavel T."/>
        </authorList>
    </citation>
    <scope>NUCLEOTIDE SEQUENCE [LARGE SCALE GENOMIC DNA]</scope>
    <source>
        <strain evidence="2 3">WB03_NA08</strain>
    </source>
</reference>
<proteinExistence type="predicted"/>
<gene>
    <name evidence="2" type="ORF">FYJ24_04900</name>
</gene>
<name>A0A6N7VQV3_9ACTO</name>